<proteinExistence type="predicted"/>
<evidence type="ECO:0008006" key="2">
    <source>
        <dbReference type="Google" id="ProtNLM"/>
    </source>
</evidence>
<comment type="caution">
    <text evidence="1">The sequence shown here is derived from an EMBL/GenBank/DDBJ whole genome shotgun (WGS) entry which is preliminary data.</text>
</comment>
<organism evidence="1">
    <name type="scientific">bioreactor metagenome</name>
    <dbReference type="NCBI Taxonomy" id="1076179"/>
    <lineage>
        <taxon>unclassified sequences</taxon>
        <taxon>metagenomes</taxon>
        <taxon>ecological metagenomes</taxon>
    </lineage>
</organism>
<evidence type="ECO:0000313" key="1">
    <source>
        <dbReference type="EMBL" id="MPN19992.1"/>
    </source>
</evidence>
<dbReference type="SUPFAM" id="SSF52266">
    <property type="entry name" value="SGNH hydrolase"/>
    <property type="match status" value="1"/>
</dbReference>
<accession>A0A645G223</accession>
<gene>
    <name evidence="1" type="ORF">SDC9_167368</name>
</gene>
<sequence>MLDFSSLSINNQNYYTNDGIHFNPEGVNAQAQMITDVVLKLISTSGAGMGH</sequence>
<reference evidence="1" key="1">
    <citation type="submission" date="2019-08" db="EMBL/GenBank/DDBJ databases">
        <authorList>
            <person name="Kucharzyk K."/>
            <person name="Murdoch R.W."/>
            <person name="Higgins S."/>
            <person name="Loffler F."/>
        </authorList>
    </citation>
    <scope>NUCLEOTIDE SEQUENCE</scope>
</reference>
<dbReference type="AlphaFoldDB" id="A0A645G223"/>
<protein>
    <recommendedName>
        <fullName evidence="2">SGNH hydrolase-type esterase domain-containing protein</fullName>
    </recommendedName>
</protein>
<dbReference type="EMBL" id="VSSQ01067637">
    <property type="protein sequence ID" value="MPN19992.1"/>
    <property type="molecule type" value="Genomic_DNA"/>
</dbReference>
<name>A0A645G223_9ZZZZ</name>